<dbReference type="Pfam" id="PF01753">
    <property type="entry name" value="zf-MYND"/>
    <property type="match status" value="1"/>
</dbReference>
<sequence>MPSLYKPVLATYIDPKGKGVDLIDLCRRLIGEYQYVDIKPSGELISYEQNIPIAATNFSEVKDAVTRLSASHLLWADISTEALKKAIHDKTFSKLILRTGFGSDARQITVKNFYAKGDLSKKQIERLYWTLRLRWSCAIINQAVSHMIPDLKRRGYAGFSLPHGKMVTFESLHFGILEVVPKNYTIFHYNNPFPEHIMKMMGMEDMIGVGDINYEPTSIEQCNKLDMDQGLTVHHVVLAFNLPTEDDHKKGRLFVIDPTCSQFQASGPDGSLIHWGFWEDFKTSYPVDKIAITGYEAHTYIDPSFAMLHLGPTLLENVVDNLLLPSCNYCGDLEKSNGKRSVNLKNCSRCKKVAYCDSSCQKLAWPSHKLMCRSSDLN</sequence>
<evidence type="ECO:0000313" key="7">
    <source>
        <dbReference type="Proteomes" id="UP001642540"/>
    </source>
</evidence>
<organism evidence="6 7">
    <name type="scientific">Orchesella dallaii</name>
    <dbReference type="NCBI Taxonomy" id="48710"/>
    <lineage>
        <taxon>Eukaryota</taxon>
        <taxon>Metazoa</taxon>
        <taxon>Ecdysozoa</taxon>
        <taxon>Arthropoda</taxon>
        <taxon>Hexapoda</taxon>
        <taxon>Collembola</taxon>
        <taxon>Entomobryomorpha</taxon>
        <taxon>Entomobryoidea</taxon>
        <taxon>Orchesellidae</taxon>
        <taxon>Orchesellinae</taxon>
        <taxon>Orchesella</taxon>
    </lineage>
</organism>
<proteinExistence type="predicted"/>
<evidence type="ECO:0000256" key="2">
    <source>
        <dbReference type="ARBA" id="ARBA00022771"/>
    </source>
</evidence>
<feature type="domain" description="MYND-type" evidence="5">
    <location>
        <begin position="327"/>
        <end position="372"/>
    </location>
</feature>
<evidence type="ECO:0000256" key="1">
    <source>
        <dbReference type="ARBA" id="ARBA00022723"/>
    </source>
</evidence>
<comment type="caution">
    <text evidence="6">The sequence shown here is derived from an EMBL/GenBank/DDBJ whole genome shotgun (WGS) entry which is preliminary data.</text>
</comment>
<reference evidence="6 7" key="1">
    <citation type="submission" date="2024-08" db="EMBL/GenBank/DDBJ databases">
        <authorList>
            <person name="Cucini C."/>
            <person name="Frati F."/>
        </authorList>
    </citation>
    <scope>NUCLEOTIDE SEQUENCE [LARGE SCALE GENOMIC DNA]</scope>
</reference>
<name>A0ABP1R3G3_9HEXA</name>
<accession>A0ABP1R3G3</accession>
<protein>
    <recommendedName>
        <fullName evidence="5">MYND-type domain-containing protein</fullName>
    </recommendedName>
</protein>
<dbReference type="EMBL" id="CAXLJM020000057">
    <property type="protein sequence ID" value="CAL8119029.1"/>
    <property type="molecule type" value="Genomic_DNA"/>
</dbReference>
<keyword evidence="3" id="KW-0862">Zinc</keyword>
<keyword evidence="1" id="KW-0479">Metal-binding</keyword>
<keyword evidence="7" id="KW-1185">Reference proteome</keyword>
<evidence type="ECO:0000256" key="4">
    <source>
        <dbReference type="PROSITE-ProRule" id="PRU00134"/>
    </source>
</evidence>
<evidence type="ECO:0000313" key="6">
    <source>
        <dbReference type="EMBL" id="CAL8119029.1"/>
    </source>
</evidence>
<evidence type="ECO:0000259" key="5">
    <source>
        <dbReference type="PROSITE" id="PS50865"/>
    </source>
</evidence>
<dbReference type="SUPFAM" id="SSF144232">
    <property type="entry name" value="HIT/MYND zinc finger-like"/>
    <property type="match status" value="1"/>
</dbReference>
<keyword evidence="2 4" id="KW-0863">Zinc-finger</keyword>
<dbReference type="PROSITE" id="PS01360">
    <property type="entry name" value="ZF_MYND_1"/>
    <property type="match status" value="1"/>
</dbReference>
<dbReference type="Proteomes" id="UP001642540">
    <property type="component" value="Unassembled WGS sequence"/>
</dbReference>
<dbReference type="Gene3D" id="6.10.140.2220">
    <property type="match status" value="1"/>
</dbReference>
<dbReference type="InterPro" id="IPR002893">
    <property type="entry name" value="Znf_MYND"/>
</dbReference>
<evidence type="ECO:0000256" key="3">
    <source>
        <dbReference type="ARBA" id="ARBA00022833"/>
    </source>
</evidence>
<gene>
    <name evidence="6" type="ORF">ODALV1_LOCUS18365</name>
</gene>
<dbReference type="PROSITE" id="PS50865">
    <property type="entry name" value="ZF_MYND_2"/>
    <property type="match status" value="1"/>
</dbReference>